<comment type="catalytic activity">
    <reaction evidence="5">
        <text>[protein]-peptidylproline (omega=180) = [protein]-peptidylproline (omega=0)</text>
        <dbReference type="Rhea" id="RHEA:16237"/>
        <dbReference type="Rhea" id="RHEA-COMP:10747"/>
        <dbReference type="Rhea" id="RHEA-COMP:10748"/>
        <dbReference type="ChEBI" id="CHEBI:83833"/>
        <dbReference type="ChEBI" id="CHEBI:83834"/>
        <dbReference type="EC" id="5.2.1.8"/>
    </reaction>
</comment>
<evidence type="ECO:0000259" key="6">
    <source>
        <dbReference type="PROSITE" id="PS50072"/>
    </source>
</evidence>
<dbReference type="InterPro" id="IPR029000">
    <property type="entry name" value="Cyclophilin-like_dom_sf"/>
</dbReference>
<organism evidence="7 8">
    <name type="scientific">Spiroplasma chinense</name>
    <dbReference type="NCBI Taxonomy" id="216932"/>
    <lineage>
        <taxon>Bacteria</taxon>
        <taxon>Bacillati</taxon>
        <taxon>Mycoplasmatota</taxon>
        <taxon>Mollicutes</taxon>
        <taxon>Entomoplasmatales</taxon>
        <taxon>Spiroplasmataceae</taxon>
        <taxon>Spiroplasma</taxon>
    </lineage>
</organism>
<dbReference type="GO" id="GO:0003755">
    <property type="term" value="F:peptidyl-prolyl cis-trans isomerase activity"/>
    <property type="evidence" value="ECO:0007669"/>
    <property type="project" value="UniProtKB-UniRule"/>
</dbReference>
<evidence type="ECO:0000313" key="8">
    <source>
        <dbReference type="Proteomes" id="UP000323144"/>
    </source>
</evidence>
<feature type="domain" description="PPIase cyclophilin-type" evidence="6">
    <location>
        <begin position="3"/>
        <end position="169"/>
    </location>
</feature>
<dbReference type="PIRSF" id="PIRSF001467">
    <property type="entry name" value="Peptidylpro_ismrse"/>
    <property type="match status" value="1"/>
</dbReference>
<evidence type="ECO:0000256" key="4">
    <source>
        <dbReference type="ARBA" id="ARBA00023235"/>
    </source>
</evidence>
<dbReference type="InterPro" id="IPR024936">
    <property type="entry name" value="Cyclophilin-type_PPIase"/>
</dbReference>
<dbReference type="Pfam" id="PF00160">
    <property type="entry name" value="Pro_isomerase"/>
    <property type="match status" value="1"/>
</dbReference>
<accession>A0A5B9Y380</accession>
<dbReference type="EC" id="5.2.1.8" evidence="5"/>
<dbReference type="PROSITE" id="PS00170">
    <property type="entry name" value="CSA_PPIASE_1"/>
    <property type="match status" value="1"/>
</dbReference>
<dbReference type="AlphaFoldDB" id="A0A5B9Y380"/>
<dbReference type="SUPFAM" id="SSF50891">
    <property type="entry name" value="Cyclophilin-like"/>
    <property type="match status" value="1"/>
</dbReference>
<evidence type="ECO:0000313" key="7">
    <source>
        <dbReference type="EMBL" id="QEH61235.1"/>
    </source>
</evidence>
<evidence type="ECO:0000256" key="1">
    <source>
        <dbReference type="ARBA" id="ARBA00002388"/>
    </source>
</evidence>
<evidence type="ECO:0000256" key="2">
    <source>
        <dbReference type="ARBA" id="ARBA00007365"/>
    </source>
</evidence>
<evidence type="ECO:0000256" key="3">
    <source>
        <dbReference type="ARBA" id="ARBA00023110"/>
    </source>
</evidence>
<dbReference type="PANTHER" id="PTHR45625:SF4">
    <property type="entry name" value="PEPTIDYLPROLYL ISOMERASE DOMAIN AND WD REPEAT-CONTAINING PROTEIN 1"/>
    <property type="match status" value="1"/>
</dbReference>
<keyword evidence="8" id="KW-1185">Reference proteome</keyword>
<comment type="function">
    <text evidence="1 5">PPIases accelerate the folding of proteins. It catalyzes the cis-trans isomerization of proline imidic peptide bonds in oligopeptides.</text>
</comment>
<proteinExistence type="inferred from homology"/>
<dbReference type="KEGG" id="schi:SCHIN_v1c00370"/>
<name>A0A5B9Y380_9MOLU</name>
<dbReference type="Gene3D" id="2.40.100.10">
    <property type="entry name" value="Cyclophilin-like"/>
    <property type="match status" value="1"/>
</dbReference>
<reference evidence="7 8" key="1">
    <citation type="submission" date="2019-08" db="EMBL/GenBank/DDBJ databases">
        <title>Complete genome sequence of Spiroplasma chinense CCH (DSM 19755).</title>
        <authorList>
            <person name="Shen H.-Y."/>
            <person name="Lin Y.-C."/>
            <person name="Chou L."/>
            <person name="Kuo C.-H."/>
        </authorList>
    </citation>
    <scope>NUCLEOTIDE SEQUENCE [LARGE SCALE GENOMIC DNA]</scope>
    <source>
        <strain evidence="7 8">CCH</strain>
    </source>
</reference>
<dbReference type="EMBL" id="CP043026">
    <property type="protein sequence ID" value="QEH61235.1"/>
    <property type="molecule type" value="Genomic_DNA"/>
</dbReference>
<dbReference type="InterPro" id="IPR020892">
    <property type="entry name" value="Cyclophilin-type_PPIase_CS"/>
</dbReference>
<comment type="similarity">
    <text evidence="2 5">Belongs to the cyclophilin-type PPIase family.</text>
</comment>
<dbReference type="PANTHER" id="PTHR45625">
    <property type="entry name" value="PEPTIDYL-PROLYL CIS-TRANS ISOMERASE-RELATED"/>
    <property type="match status" value="1"/>
</dbReference>
<protein>
    <recommendedName>
        <fullName evidence="5">Peptidyl-prolyl cis-trans isomerase</fullName>
        <shortName evidence="5">PPIase</shortName>
        <ecNumber evidence="5">5.2.1.8</ecNumber>
    </recommendedName>
</protein>
<gene>
    <name evidence="7" type="primary">ppiB</name>
    <name evidence="7" type="ORF">SCHIN_v1c00370</name>
</gene>
<dbReference type="Proteomes" id="UP000323144">
    <property type="component" value="Chromosome"/>
</dbReference>
<dbReference type="PRINTS" id="PR00153">
    <property type="entry name" value="CSAPPISMRASE"/>
</dbReference>
<sequence>MNTIKIKFILEDGREMKADLYPDLAPISVENFVNLIKDKYFDGLIFHRVIKGFMIQGGGMTLDMNEKGGLQEIKGEFSINGWNKNAMELSHVPGVLSMARTNVPDSATSQFFIVTGDAKFLDGQYASFGKLSDQASLDVALAIENVETTSKGFHDDVPVEPIIIKTVELI</sequence>
<dbReference type="InterPro" id="IPR044666">
    <property type="entry name" value="Cyclophilin_A-like"/>
</dbReference>
<keyword evidence="4 5" id="KW-0413">Isomerase</keyword>
<evidence type="ECO:0000256" key="5">
    <source>
        <dbReference type="RuleBase" id="RU363019"/>
    </source>
</evidence>
<dbReference type="PROSITE" id="PS50072">
    <property type="entry name" value="CSA_PPIASE_2"/>
    <property type="match status" value="1"/>
</dbReference>
<dbReference type="InterPro" id="IPR002130">
    <property type="entry name" value="Cyclophilin-type_PPIase_dom"/>
</dbReference>
<keyword evidence="3 5" id="KW-0697">Rotamase</keyword>
<dbReference type="RefSeq" id="WP_166507631.1">
    <property type="nucleotide sequence ID" value="NZ_CP043026.1"/>
</dbReference>
<dbReference type="GO" id="GO:0006457">
    <property type="term" value="P:protein folding"/>
    <property type="evidence" value="ECO:0007669"/>
    <property type="project" value="InterPro"/>
</dbReference>